<evidence type="ECO:0000256" key="1">
    <source>
        <dbReference type="SAM" id="MobiDB-lite"/>
    </source>
</evidence>
<feature type="compositionally biased region" description="Basic and acidic residues" evidence="1">
    <location>
        <begin position="185"/>
        <end position="197"/>
    </location>
</feature>
<feature type="compositionally biased region" description="Low complexity" evidence="1">
    <location>
        <begin position="752"/>
        <end position="764"/>
    </location>
</feature>
<reference evidence="2 3" key="1">
    <citation type="submission" date="2020-02" db="EMBL/GenBank/DDBJ databases">
        <authorList>
            <person name="Ferguson B K."/>
        </authorList>
    </citation>
    <scope>NUCLEOTIDE SEQUENCE [LARGE SCALE GENOMIC DNA]</scope>
</reference>
<feature type="compositionally biased region" description="Basic and acidic residues" evidence="1">
    <location>
        <begin position="237"/>
        <end position="250"/>
    </location>
</feature>
<feature type="non-terminal residue" evidence="2">
    <location>
        <position position="793"/>
    </location>
</feature>
<evidence type="ECO:0000313" key="3">
    <source>
        <dbReference type="Proteomes" id="UP000479190"/>
    </source>
</evidence>
<feature type="region of interest" description="Disordered" evidence="1">
    <location>
        <begin position="125"/>
        <end position="250"/>
    </location>
</feature>
<organism evidence="2 3">
    <name type="scientific">Trichogramma brassicae</name>
    <dbReference type="NCBI Taxonomy" id="86971"/>
    <lineage>
        <taxon>Eukaryota</taxon>
        <taxon>Metazoa</taxon>
        <taxon>Ecdysozoa</taxon>
        <taxon>Arthropoda</taxon>
        <taxon>Hexapoda</taxon>
        <taxon>Insecta</taxon>
        <taxon>Pterygota</taxon>
        <taxon>Neoptera</taxon>
        <taxon>Endopterygota</taxon>
        <taxon>Hymenoptera</taxon>
        <taxon>Apocrita</taxon>
        <taxon>Proctotrupomorpha</taxon>
        <taxon>Chalcidoidea</taxon>
        <taxon>Trichogrammatidae</taxon>
        <taxon>Trichogramma</taxon>
    </lineage>
</organism>
<protein>
    <submittedName>
        <fullName evidence="2">Uncharacterized protein</fullName>
    </submittedName>
</protein>
<dbReference type="AlphaFoldDB" id="A0A6H5IDK3"/>
<sequence length="793" mass="89750">MADQDCNVCRRKGLEPLRLTTSPTKNIDRNTEYQVTSFETPSPHTMRIPPLTPYEIDALRRVPTGTSPLAHNSKLYQNVPFEPRGAAVYYPGQGMRMYYDTVAMKVPVQTQTSPDDQVLIQVDIDPKTQDTSQENAKMEPDQPKKRRSRREKSGSIKEKKRSIKRKESSKRRSSCTPESSIGKSRNSEGQDDKRESRSSSSGQESPKKDRTKRVSLYVSTKKRPSLSSRTSRSYSVENERERSLAMRDETFDGNAMNSEIRKINSISNRESTSGEKARRGSTTSGNVPCIFEIPSISIPTAFVQDDQLKGTCSDKHDQLWRNEQTVSLRKQLCVVEDFHRVPASAPSLMYKLYRLEGYTYTLHSDTHIHKHASGLTYEQQRQLAAATVVQTILMGSSAQQQMHEDTYGLLFGRFAFLLIKLGHVHYGYRTSWSTQCASISEFGHTRTPLTTNVPLGINLSFMLQRLLKIREPRPQTFLSIRTEWNFNNHEIHSSECPSSLKIIEAVQSQRVPDVPNLLNNTLKYYVYHIIKLNPRSTALHISHLYASIRVYRALVPYRFFHSQALIQRLVTHEVTLEIVNFRNSSRMPATAAAKGIASLNGRKERDALGSTFCAILKRTAQAGEATPRLSSEDFETLGDCSKQSTLHRSSNVCSDRSCRTILSLRWSGRIRGQQRYSLARAQHQWQFVAKASSSLLLVLAPDSISRTRICRLGSRTRSTKLVSRLSARGWHQFVLVLLLLLVRYARAPLSSQSSSRSACSSTTSERAGDERKHQRIAVGRSCNADGRLHESAR</sequence>
<dbReference type="EMBL" id="CADCXV010000808">
    <property type="protein sequence ID" value="CAB0036151.1"/>
    <property type="molecule type" value="Genomic_DNA"/>
</dbReference>
<evidence type="ECO:0000313" key="2">
    <source>
        <dbReference type="EMBL" id="CAB0036151.1"/>
    </source>
</evidence>
<feature type="region of interest" description="Disordered" evidence="1">
    <location>
        <begin position="263"/>
        <end position="284"/>
    </location>
</feature>
<feature type="compositionally biased region" description="Polar residues" evidence="1">
    <location>
        <begin position="175"/>
        <end position="184"/>
    </location>
</feature>
<name>A0A6H5IDK3_9HYME</name>
<dbReference type="Proteomes" id="UP000479190">
    <property type="component" value="Unassembled WGS sequence"/>
</dbReference>
<feature type="region of interest" description="Disordered" evidence="1">
    <location>
        <begin position="752"/>
        <end position="793"/>
    </location>
</feature>
<proteinExistence type="predicted"/>
<feature type="compositionally biased region" description="Low complexity" evidence="1">
    <location>
        <begin position="225"/>
        <end position="235"/>
    </location>
</feature>
<feature type="compositionally biased region" description="Basic residues" evidence="1">
    <location>
        <begin position="158"/>
        <end position="173"/>
    </location>
</feature>
<accession>A0A6H5IDK3</accession>
<gene>
    <name evidence="2" type="ORF">TBRA_LOCUS8031</name>
</gene>
<keyword evidence="3" id="KW-1185">Reference proteome</keyword>
<dbReference type="OrthoDB" id="6363430at2759"/>